<sequence>MQLPVSVFEKKIKILQKYVAESKYYRGNNKHGEKTKFVESFSLQNWEQLSNRARLSHTLENCKPCQYEIESSSLNISYGSSESTINTKGRGPQDVGREQLDDGSLHETSIAKQSTLHEDYANRIDDICPDHHAQEEVGASMEEDGGLADAKRYSTDDLVQMLLGKCTELRNFQNVGVF</sequence>
<keyword evidence="3" id="KW-1185">Reference proteome</keyword>
<dbReference type="Proteomes" id="UP000005408">
    <property type="component" value="Unassembled WGS sequence"/>
</dbReference>
<organism evidence="2 3">
    <name type="scientific">Magallana gigas</name>
    <name type="common">Pacific oyster</name>
    <name type="synonym">Crassostrea gigas</name>
    <dbReference type="NCBI Taxonomy" id="29159"/>
    <lineage>
        <taxon>Eukaryota</taxon>
        <taxon>Metazoa</taxon>
        <taxon>Spiralia</taxon>
        <taxon>Lophotrochozoa</taxon>
        <taxon>Mollusca</taxon>
        <taxon>Bivalvia</taxon>
        <taxon>Autobranchia</taxon>
        <taxon>Pteriomorphia</taxon>
        <taxon>Ostreida</taxon>
        <taxon>Ostreoidea</taxon>
        <taxon>Ostreidae</taxon>
        <taxon>Magallana</taxon>
    </lineage>
</organism>
<feature type="region of interest" description="Disordered" evidence="1">
    <location>
        <begin position="80"/>
        <end position="106"/>
    </location>
</feature>
<dbReference type="EnsemblMetazoa" id="G8486.1">
    <property type="protein sequence ID" value="G8486.1:cds"/>
    <property type="gene ID" value="G8486"/>
</dbReference>
<name>A0A8W8NVC7_MAGGI</name>
<accession>A0A8W8NVC7</accession>
<proteinExistence type="predicted"/>
<feature type="compositionally biased region" description="Basic and acidic residues" evidence="1">
    <location>
        <begin position="95"/>
        <end position="105"/>
    </location>
</feature>
<protein>
    <submittedName>
        <fullName evidence="2">Uncharacterized protein</fullName>
    </submittedName>
</protein>
<evidence type="ECO:0000313" key="2">
    <source>
        <dbReference type="EnsemblMetazoa" id="G8486.1:cds"/>
    </source>
</evidence>
<evidence type="ECO:0000313" key="3">
    <source>
        <dbReference type="Proteomes" id="UP000005408"/>
    </source>
</evidence>
<reference evidence="2" key="1">
    <citation type="submission" date="2022-08" db="UniProtKB">
        <authorList>
            <consortium name="EnsemblMetazoa"/>
        </authorList>
    </citation>
    <scope>IDENTIFICATION</scope>
    <source>
        <strain evidence="2">05x7-T-G4-1.051#20</strain>
    </source>
</reference>
<evidence type="ECO:0000256" key="1">
    <source>
        <dbReference type="SAM" id="MobiDB-lite"/>
    </source>
</evidence>
<dbReference type="AlphaFoldDB" id="A0A8W8NVC7"/>